<keyword evidence="1 2" id="KW-0238">DNA-binding</keyword>
<dbReference type="PANTHER" id="PTHR30055:SF209">
    <property type="entry name" value="POSSIBLE TRANSCRIPTIONAL REGULATORY PROTEIN (PROBABLY TETR-FAMILY)"/>
    <property type="match status" value="1"/>
</dbReference>
<dbReference type="GO" id="GO:0003700">
    <property type="term" value="F:DNA-binding transcription factor activity"/>
    <property type="evidence" value="ECO:0007669"/>
    <property type="project" value="TreeGrafter"/>
</dbReference>
<dbReference type="InterPro" id="IPR001647">
    <property type="entry name" value="HTH_TetR"/>
</dbReference>
<evidence type="ECO:0000313" key="4">
    <source>
        <dbReference type="EMBL" id="SHJ42900.1"/>
    </source>
</evidence>
<dbReference type="PROSITE" id="PS50977">
    <property type="entry name" value="HTH_TETR_2"/>
    <property type="match status" value="1"/>
</dbReference>
<proteinExistence type="predicted"/>
<dbReference type="PRINTS" id="PR00455">
    <property type="entry name" value="HTHTETR"/>
</dbReference>
<dbReference type="GO" id="GO:0000976">
    <property type="term" value="F:transcription cis-regulatory region binding"/>
    <property type="evidence" value="ECO:0007669"/>
    <property type="project" value="TreeGrafter"/>
</dbReference>
<dbReference type="PANTHER" id="PTHR30055">
    <property type="entry name" value="HTH-TYPE TRANSCRIPTIONAL REGULATOR RUTR"/>
    <property type="match status" value="1"/>
</dbReference>
<reference evidence="4 5" key="1">
    <citation type="submission" date="2016-11" db="EMBL/GenBank/DDBJ databases">
        <authorList>
            <person name="Jaros S."/>
            <person name="Januszkiewicz K."/>
            <person name="Wedrychowicz H."/>
        </authorList>
    </citation>
    <scope>NUCLEOTIDE SEQUENCE [LARGE SCALE GENOMIC DNA]</scope>
    <source>
        <strain evidence="4 5">CGMCC 4.5723</strain>
    </source>
</reference>
<dbReference type="Gene3D" id="1.10.357.10">
    <property type="entry name" value="Tetracycline Repressor, domain 2"/>
    <property type="match status" value="1"/>
</dbReference>
<dbReference type="EMBL" id="FQZK01000006">
    <property type="protein sequence ID" value="SHJ42900.1"/>
    <property type="molecule type" value="Genomic_DNA"/>
</dbReference>
<evidence type="ECO:0000256" key="2">
    <source>
        <dbReference type="PROSITE-ProRule" id="PRU00335"/>
    </source>
</evidence>
<dbReference type="Proteomes" id="UP000184452">
    <property type="component" value="Unassembled WGS sequence"/>
</dbReference>
<dbReference type="InterPro" id="IPR050109">
    <property type="entry name" value="HTH-type_TetR-like_transc_reg"/>
</dbReference>
<dbReference type="Pfam" id="PF00440">
    <property type="entry name" value="TetR_N"/>
    <property type="match status" value="1"/>
</dbReference>
<dbReference type="STRING" id="758803.SAMN05421803_10628"/>
<feature type="domain" description="HTH tetR-type" evidence="3">
    <location>
        <begin position="27"/>
        <end position="87"/>
    </location>
</feature>
<sequence>MFPGYIEAVNLPVIPLGKPRAERADAARNRELLLAAARAMIAEDGVENVTMDALAERAGVGKGTVFRRFGSRAGIFRALLDDSEFRFQERVLSGPPPLGPGAPPRERIIAYGRLRTEFLEEHLVIARAAMDFTRPAPGGTVSMTVPHLRMLLAAVPEPPPDPDGMAVLLTGALEGPLILHLTSGGRAAAPVDPGGCHPLAHGWQVLIERLLGP</sequence>
<dbReference type="SUPFAM" id="SSF46689">
    <property type="entry name" value="Homeodomain-like"/>
    <property type="match status" value="1"/>
</dbReference>
<organism evidence="4 5">
    <name type="scientific">Nocardiopsis flavescens</name>
    <dbReference type="NCBI Taxonomy" id="758803"/>
    <lineage>
        <taxon>Bacteria</taxon>
        <taxon>Bacillati</taxon>
        <taxon>Actinomycetota</taxon>
        <taxon>Actinomycetes</taxon>
        <taxon>Streptosporangiales</taxon>
        <taxon>Nocardiopsidaceae</taxon>
        <taxon>Nocardiopsis</taxon>
    </lineage>
</organism>
<dbReference type="InterPro" id="IPR009057">
    <property type="entry name" value="Homeodomain-like_sf"/>
</dbReference>
<keyword evidence="5" id="KW-1185">Reference proteome</keyword>
<gene>
    <name evidence="4" type="ORF">SAMN05421803_10628</name>
</gene>
<evidence type="ECO:0000259" key="3">
    <source>
        <dbReference type="PROSITE" id="PS50977"/>
    </source>
</evidence>
<evidence type="ECO:0000256" key="1">
    <source>
        <dbReference type="ARBA" id="ARBA00023125"/>
    </source>
</evidence>
<protein>
    <submittedName>
        <fullName evidence="4">DNA-binding transcriptional regulator, AcrR family</fullName>
    </submittedName>
</protein>
<accession>A0A1M6J880</accession>
<dbReference type="AlphaFoldDB" id="A0A1M6J880"/>
<name>A0A1M6J880_9ACTN</name>
<feature type="DNA-binding region" description="H-T-H motif" evidence="2">
    <location>
        <begin position="50"/>
        <end position="69"/>
    </location>
</feature>
<evidence type="ECO:0000313" key="5">
    <source>
        <dbReference type="Proteomes" id="UP000184452"/>
    </source>
</evidence>